<evidence type="ECO:0000313" key="2">
    <source>
        <dbReference type="Proteomes" id="UP001549204"/>
    </source>
</evidence>
<protein>
    <submittedName>
        <fullName evidence="1">Uncharacterized protein</fullName>
    </submittedName>
</protein>
<gene>
    <name evidence="1" type="ORF">ABID19_006354</name>
</gene>
<proteinExistence type="predicted"/>
<sequence>MMRRFVDLIVLYKWTIYTSYRNKAGPFCTMIFSKPAEATPRSHIFF</sequence>
<dbReference type="Proteomes" id="UP001549204">
    <property type="component" value="Unassembled WGS sequence"/>
</dbReference>
<dbReference type="EMBL" id="JBEPMC010000017">
    <property type="protein sequence ID" value="MET3583289.1"/>
    <property type="molecule type" value="Genomic_DNA"/>
</dbReference>
<keyword evidence="2" id="KW-1185">Reference proteome</keyword>
<organism evidence="1 2">
    <name type="scientific">Mesorhizobium robiniae</name>
    <dbReference type="NCBI Taxonomy" id="559315"/>
    <lineage>
        <taxon>Bacteria</taxon>
        <taxon>Pseudomonadati</taxon>
        <taxon>Pseudomonadota</taxon>
        <taxon>Alphaproteobacteria</taxon>
        <taxon>Hyphomicrobiales</taxon>
        <taxon>Phyllobacteriaceae</taxon>
        <taxon>Mesorhizobium</taxon>
    </lineage>
</organism>
<evidence type="ECO:0000313" key="1">
    <source>
        <dbReference type="EMBL" id="MET3583289.1"/>
    </source>
</evidence>
<comment type="caution">
    <text evidence="1">The sequence shown here is derived from an EMBL/GenBank/DDBJ whole genome shotgun (WGS) entry which is preliminary data.</text>
</comment>
<accession>A0ABV2GYB4</accession>
<name>A0ABV2GYB4_9HYPH</name>
<reference evidence="1 2" key="1">
    <citation type="submission" date="2024-06" db="EMBL/GenBank/DDBJ databases">
        <title>Genomic Encyclopedia of Type Strains, Phase IV (KMG-IV): sequencing the most valuable type-strain genomes for metagenomic binning, comparative biology and taxonomic classification.</title>
        <authorList>
            <person name="Goeker M."/>
        </authorList>
    </citation>
    <scope>NUCLEOTIDE SEQUENCE [LARGE SCALE GENOMIC DNA]</scope>
    <source>
        <strain evidence="1 2">DSM 100022</strain>
    </source>
</reference>